<dbReference type="Proteomes" id="UP000215914">
    <property type="component" value="Unassembled WGS sequence"/>
</dbReference>
<dbReference type="EMBL" id="MNCJ02000323">
    <property type="protein sequence ID" value="KAF5794341.1"/>
    <property type="molecule type" value="Genomic_DNA"/>
</dbReference>
<evidence type="ECO:0000313" key="2">
    <source>
        <dbReference type="Proteomes" id="UP000215914"/>
    </source>
</evidence>
<proteinExistence type="predicted"/>
<gene>
    <name evidence="1" type="ORF">HanXRQr2_Chr08g0327001</name>
</gene>
<reference evidence="1" key="1">
    <citation type="journal article" date="2017" name="Nature">
        <title>The sunflower genome provides insights into oil metabolism, flowering and Asterid evolution.</title>
        <authorList>
            <person name="Badouin H."/>
            <person name="Gouzy J."/>
            <person name="Grassa C.J."/>
            <person name="Murat F."/>
            <person name="Staton S.E."/>
            <person name="Cottret L."/>
            <person name="Lelandais-Briere C."/>
            <person name="Owens G.L."/>
            <person name="Carrere S."/>
            <person name="Mayjonade B."/>
            <person name="Legrand L."/>
            <person name="Gill N."/>
            <person name="Kane N.C."/>
            <person name="Bowers J.E."/>
            <person name="Hubner S."/>
            <person name="Bellec A."/>
            <person name="Berard A."/>
            <person name="Berges H."/>
            <person name="Blanchet N."/>
            <person name="Boniface M.C."/>
            <person name="Brunel D."/>
            <person name="Catrice O."/>
            <person name="Chaidir N."/>
            <person name="Claudel C."/>
            <person name="Donnadieu C."/>
            <person name="Faraut T."/>
            <person name="Fievet G."/>
            <person name="Helmstetter N."/>
            <person name="King M."/>
            <person name="Knapp S.J."/>
            <person name="Lai Z."/>
            <person name="Le Paslier M.C."/>
            <person name="Lippi Y."/>
            <person name="Lorenzon L."/>
            <person name="Mandel J.R."/>
            <person name="Marage G."/>
            <person name="Marchand G."/>
            <person name="Marquand E."/>
            <person name="Bret-Mestries E."/>
            <person name="Morien E."/>
            <person name="Nambeesan S."/>
            <person name="Nguyen T."/>
            <person name="Pegot-Espagnet P."/>
            <person name="Pouilly N."/>
            <person name="Raftis F."/>
            <person name="Sallet E."/>
            <person name="Schiex T."/>
            <person name="Thomas J."/>
            <person name="Vandecasteele C."/>
            <person name="Vares D."/>
            <person name="Vear F."/>
            <person name="Vautrin S."/>
            <person name="Crespi M."/>
            <person name="Mangin B."/>
            <person name="Burke J.M."/>
            <person name="Salse J."/>
            <person name="Munos S."/>
            <person name="Vincourt P."/>
            <person name="Rieseberg L.H."/>
            <person name="Langlade N.B."/>
        </authorList>
    </citation>
    <scope>NUCLEOTIDE SEQUENCE</scope>
    <source>
        <tissue evidence="1">Leaves</tissue>
    </source>
</reference>
<evidence type="ECO:0008006" key="3">
    <source>
        <dbReference type="Google" id="ProtNLM"/>
    </source>
</evidence>
<comment type="caution">
    <text evidence="1">The sequence shown here is derived from an EMBL/GenBank/DDBJ whole genome shotgun (WGS) entry which is preliminary data.</text>
</comment>
<protein>
    <recommendedName>
        <fullName evidence="3">NAD(P)-binding domain-containing protein</fullName>
    </recommendedName>
</protein>
<name>A0A9K3ID44_HELAN</name>
<dbReference type="AlphaFoldDB" id="A0A9K3ID44"/>
<organism evidence="1 2">
    <name type="scientific">Helianthus annuus</name>
    <name type="common">Common sunflower</name>
    <dbReference type="NCBI Taxonomy" id="4232"/>
    <lineage>
        <taxon>Eukaryota</taxon>
        <taxon>Viridiplantae</taxon>
        <taxon>Streptophyta</taxon>
        <taxon>Embryophyta</taxon>
        <taxon>Tracheophyta</taxon>
        <taxon>Spermatophyta</taxon>
        <taxon>Magnoliopsida</taxon>
        <taxon>eudicotyledons</taxon>
        <taxon>Gunneridae</taxon>
        <taxon>Pentapetalae</taxon>
        <taxon>asterids</taxon>
        <taxon>campanulids</taxon>
        <taxon>Asterales</taxon>
        <taxon>Asteraceae</taxon>
        <taxon>Asteroideae</taxon>
        <taxon>Heliantheae alliance</taxon>
        <taxon>Heliantheae</taxon>
        <taxon>Helianthus</taxon>
    </lineage>
</organism>
<reference evidence="1" key="2">
    <citation type="submission" date="2020-06" db="EMBL/GenBank/DDBJ databases">
        <title>Helianthus annuus Genome sequencing and assembly Release 2.</title>
        <authorList>
            <person name="Gouzy J."/>
            <person name="Langlade N."/>
            <person name="Munos S."/>
        </authorList>
    </citation>
    <scope>NUCLEOTIDE SEQUENCE</scope>
    <source>
        <tissue evidence="1">Leaves</tissue>
    </source>
</reference>
<evidence type="ECO:0000313" key="1">
    <source>
        <dbReference type="EMBL" id="KAF5794341.1"/>
    </source>
</evidence>
<dbReference type="Gramene" id="mRNA:HanXRQr2_Chr08g0327001">
    <property type="protein sequence ID" value="mRNA:HanXRQr2_Chr08g0327001"/>
    <property type="gene ID" value="HanXRQr2_Chr08g0327001"/>
</dbReference>
<accession>A0A9K3ID44</accession>
<sequence>MSAFKIHLFIESKDKSSVTAQKLQDLGWSYRPLEETLVDSVENYAQNGLLG</sequence>
<keyword evidence="2" id="KW-1185">Reference proteome</keyword>